<proteinExistence type="predicted"/>
<feature type="compositionally biased region" description="Basic and acidic residues" evidence="1">
    <location>
        <begin position="208"/>
        <end position="218"/>
    </location>
</feature>
<dbReference type="AlphaFoldDB" id="A0A914UXV2"/>
<evidence type="ECO:0000256" key="1">
    <source>
        <dbReference type="SAM" id="MobiDB-lite"/>
    </source>
</evidence>
<name>A0A914UXV2_9BILA</name>
<organism evidence="2 3">
    <name type="scientific">Plectus sambesii</name>
    <dbReference type="NCBI Taxonomy" id="2011161"/>
    <lineage>
        <taxon>Eukaryota</taxon>
        <taxon>Metazoa</taxon>
        <taxon>Ecdysozoa</taxon>
        <taxon>Nematoda</taxon>
        <taxon>Chromadorea</taxon>
        <taxon>Plectida</taxon>
        <taxon>Plectina</taxon>
        <taxon>Plectoidea</taxon>
        <taxon>Plectidae</taxon>
        <taxon>Plectus</taxon>
    </lineage>
</organism>
<feature type="compositionally biased region" description="Basic and acidic residues" evidence="1">
    <location>
        <begin position="145"/>
        <end position="158"/>
    </location>
</feature>
<protein>
    <submittedName>
        <fullName evidence="3">Uncharacterized protein</fullName>
    </submittedName>
</protein>
<sequence>KDEGPADVRSNAEVGSIKERFEQGTAFKSDEPVKRRPEDEIEIKVAGKARQKFKEIDADGTMPIRPTMQSKPDAHISKWGKDKDAPVPEAINRRVRDDSDDQEEDEGAFEVKALMNKFKNIAKGPEETDTKPKPRKQFTPPPEGYKAEIESSGRERDPNVVSSSMKAELEGLGAIEAKELKARFEGKAAEDSATETVEEKRKRLEEEFKKYKQQKEIDSQNEPAAEEEAAAPVQKEEIQVAADHASKMAAKWEKIQKKEAKKAQKSQMPQKPAHSVRLFEIDGRDVEKRRAVCR</sequence>
<feature type="compositionally biased region" description="Basic and acidic residues" evidence="1">
    <location>
        <begin position="72"/>
        <end position="97"/>
    </location>
</feature>
<feature type="region of interest" description="Disordered" evidence="1">
    <location>
        <begin position="54"/>
        <end position="165"/>
    </location>
</feature>
<keyword evidence="2" id="KW-1185">Reference proteome</keyword>
<feature type="compositionally biased region" description="Acidic residues" evidence="1">
    <location>
        <begin position="98"/>
        <end position="108"/>
    </location>
</feature>
<reference evidence="3" key="1">
    <citation type="submission" date="2022-11" db="UniProtKB">
        <authorList>
            <consortium name="WormBaseParasite"/>
        </authorList>
    </citation>
    <scope>IDENTIFICATION</scope>
</reference>
<dbReference type="Proteomes" id="UP000887566">
    <property type="component" value="Unplaced"/>
</dbReference>
<feature type="region of interest" description="Disordered" evidence="1">
    <location>
        <begin position="249"/>
        <end position="279"/>
    </location>
</feature>
<feature type="region of interest" description="Disordered" evidence="1">
    <location>
        <begin position="208"/>
        <end position="233"/>
    </location>
</feature>
<feature type="compositionally biased region" description="Basic and acidic residues" evidence="1">
    <location>
        <begin position="249"/>
        <end position="262"/>
    </location>
</feature>
<feature type="region of interest" description="Disordered" evidence="1">
    <location>
        <begin position="1"/>
        <end position="41"/>
    </location>
</feature>
<evidence type="ECO:0000313" key="2">
    <source>
        <dbReference type="Proteomes" id="UP000887566"/>
    </source>
</evidence>
<dbReference type="WBParaSite" id="PSAMB.scaffold13502size2237.g35518.t1">
    <property type="protein sequence ID" value="PSAMB.scaffold13502size2237.g35518.t1"/>
    <property type="gene ID" value="PSAMB.scaffold13502size2237.g35518"/>
</dbReference>
<evidence type="ECO:0000313" key="3">
    <source>
        <dbReference type="WBParaSite" id="PSAMB.scaffold13502size2237.g35518.t1"/>
    </source>
</evidence>
<accession>A0A914UXV2</accession>
<feature type="compositionally biased region" description="Basic and acidic residues" evidence="1">
    <location>
        <begin position="16"/>
        <end position="41"/>
    </location>
</feature>